<feature type="transmembrane region" description="Helical" evidence="1">
    <location>
        <begin position="7"/>
        <end position="25"/>
    </location>
</feature>
<keyword evidence="1" id="KW-0472">Membrane</keyword>
<reference evidence="2 3" key="1">
    <citation type="journal article" date="2020" name="bioRxiv">
        <title>Metabolic contributions of an alphaproteobacterial endosymbiont in the apicomplexan Cardiosporidium cionae.</title>
        <authorList>
            <person name="Hunter E.S."/>
            <person name="Paight C.J."/>
            <person name="Lane C.E."/>
        </authorList>
    </citation>
    <scope>NUCLEOTIDE SEQUENCE [LARGE SCALE GENOMIC DNA]</scope>
    <source>
        <strain evidence="2">ESH_2018</strain>
    </source>
</reference>
<accession>A0ABQ7J9P6</accession>
<gene>
    <name evidence="2" type="ORF">IE077_002923</name>
</gene>
<keyword evidence="2" id="KW-0328">Glycosyltransferase</keyword>
<keyword evidence="1" id="KW-1133">Transmembrane helix</keyword>
<evidence type="ECO:0000256" key="1">
    <source>
        <dbReference type="SAM" id="Phobius"/>
    </source>
</evidence>
<feature type="transmembrane region" description="Helical" evidence="1">
    <location>
        <begin position="31"/>
        <end position="50"/>
    </location>
</feature>
<organism evidence="2 3">
    <name type="scientific">Cardiosporidium cionae</name>
    <dbReference type="NCBI Taxonomy" id="476202"/>
    <lineage>
        <taxon>Eukaryota</taxon>
        <taxon>Sar</taxon>
        <taxon>Alveolata</taxon>
        <taxon>Apicomplexa</taxon>
        <taxon>Aconoidasida</taxon>
        <taxon>Nephromycida</taxon>
        <taxon>Cardiosporidium</taxon>
    </lineage>
</organism>
<sequence>MPFKLQYASIVCFSAYIATTNLLIAPNFCKYLFSLVDILTGFTLEILHFFHMESSLFIFAPLENITVEKYSFDSYFMADFSLAFQSDCTRSLYSWQLRLCALSNSSSFYILSYERKVISLCHKFWISGAFETLSYYLYPSCFILSQSKLYGL</sequence>
<keyword evidence="2" id="KW-0808">Transferase</keyword>
<dbReference type="EMBL" id="JADAQX010000327">
    <property type="protein sequence ID" value="KAF8820681.1"/>
    <property type="molecule type" value="Genomic_DNA"/>
</dbReference>
<name>A0ABQ7J9P6_9APIC</name>
<evidence type="ECO:0000313" key="3">
    <source>
        <dbReference type="Proteomes" id="UP000823046"/>
    </source>
</evidence>
<comment type="caution">
    <text evidence="2">The sequence shown here is derived from an EMBL/GenBank/DDBJ whole genome shotgun (WGS) entry which is preliminary data.</text>
</comment>
<dbReference type="GO" id="GO:0016757">
    <property type="term" value="F:glycosyltransferase activity"/>
    <property type="evidence" value="ECO:0007669"/>
    <property type="project" value="UniProtKB-KW"/>
</dbReference>
<proteinExistence type="predicted"/>
<evidence type="ECO:0000313" key="2">
    <source>
        <dbReference type="EMBL" id="KAF8820681.1"/>
    </source>
</evidence>
<dbReference type="Proteomes" id="UP000823046">
    <property type="component" value="Unassembled WGS sequence"/>
</dbReference>
<protein>
    <submittedName>
        <fullName evidence="2">Mannosyltransferase (Pig-m) protein</fullName>
    </submittedName>
</protein>
<keyword evidence="1" id="KW-0812">Transmembrane</keyword>
<keyword evidence="3" id="KW-1185">Reference proteome</keyword>